<keyword evidence="10 12" id="KW-0472">Membrane</keyword>
<evidence type="ECO:0000256" key="7">
    <source>
        <dbReference type="ARBA" id="ARBA00023002"/>
    </source>
</evidence>
<evidence type="ECO:0000256" key="12">
    <source>
        <dbReference type="SAM" id="Phobius"/>
    </source>
</evidence>
<evidence type="ECO:0000313" key="15">
    <source>
        <dbReference type="Proteomes" id="UP000662747"/>
    </source>
</evidence>
<dbReference type="InterPro" id="IPR015876">
    <property type="entry name" value="Acyl-CoA_DS"/>
</dbReference>
<dbReference type="InterPro" id="IPR005804">
    <property type="entry name" value="FA_desaturase_dom"/>
</dbReference>
<feature type="transmembrane region" description="Helical" evidence="12">
    <location>
        <begin position="76"/>
        <end position="97"/>
    </location>
</feature>
<proteinExistence type="inferred from homology"/>
<dbReference type="Proteomes" id="UP000662747">
    <property type="component" value="Chromosome"/>
</dbReference>
<protein>
    <submittedName>
        <fullName evidence="14">Acyl-CoA desaturase</fullName>
    </submittedName>
</protein>
<keyword evidence="3" id="KW-0444">Lipid biosynthesis</keyword>
<dbReference type="Pfam" id="PF00487">
    <property type="entry name" value="FA_desaturase"/>
    <property type="match status" value="1"/>
</dbReference>
<dbReference type="PANTHER" id="PTHR11351:SF31">
    <property type="entry name" value="DESATURASE 1, ISOFORM A-RELATED"/>
    <property type="match status" value="1"/>
</dbReference>
<keyword evidence="5" id="KW-0276">Fatty acid metabolism</keyword>
<feature type="transmembrane region" description="Helical" evidence="12">
    <location>
        <begin position="43"/>
        <end position="64"/>
    </location>
</feature>
<evidence type="ECO:0000256" key="3">
    <source>
        <dbReference type="ARBA" id="ARBA00022516"/>
    </source>
</evidence>
<organism evidence="14 15">
    <name type="scientific">Pyxidicoccus parkwayensis</name>
    <dbReference type="NCBI Taxonomy" id="2813578"/>
    <lineage>
        <taxon>Bacteria</taxon>
        <taxon>Pseudomonadati</taxon>
        <taxon>Myxococcota</taxon>
        <taxon>Myxococcia</taxon>
        <taxon>Myxococcales</taxon>
        <taxon>Cystobacterineae</taxon>
        <taxon>Myxococcaceae</taxon>
        <taxon>Pyxidicoccus</taxon>
    </lineage>
</organism>
<keyword evidence="11" id="KW-0275">Fatty acid biosynthesis</keyword>
<feature type="domain" description="Fatty acid desaturase" evidence="13">
    <location>
        <begin position="45"/>
        <end position="236"/>
    </location>
</feature>
<comment type="similarity">
    <text evidence="2">Belongs to the fatty acid desaturase type 2 family.</text>
</comment>
<keyword evidence="4 12" id="KW-0812">Transmembrane</keyword>
<evidence type="ECO:0000256" key="5">
    <source>
        <dbReference type="ARBA" id="ARBA00022832"/>
    </source>
</evidence>
<dbReference type="EMBL" id="CP071090">
    <property type="protein sequence ID" value="QSQ23143.1"/>
    <property type="molecule type" value="Genomic_DNA"/>
</dbReference>
<feature type="transmembrane region" description="Helical" evidence="12">
    <location>
        <begin position="177"/>
        <end position="198"/>
    </location>
</feature>
<evidence type="ECO:0000256" key="1">
    <source>
        <dbReference type="ARBA" id="ARBA00004141"/>
    </source>
</evidence>
<evidence type="ECO:0000256" key="9">
    <source>
        <dbReference type="ARBA" id="ARBA00023098"/>
    </source>
</evidence>
<comment type="subcellular location">
    <subcellularLocation>
        <location evidence="1">Membrane</location>
        <topology evidence="1">Multi-pass membrane protein</topology>
    </subcellularLocation>
</comment>
<feature type="transmembrane region" description="Helical" evidence="12">
    <location>
        <begin position="152"/>
        <end position="171"/>
    </location>
</feature>
<sequence>MQTPSPALPTDNERLNWLSSIPFFAVHLMCFAVLWVGAKPVDVAVCVGLYIVRMWGITAGYHRYFSHRAFKTGRVFQFILALVGSTSTQKGVLWWAANHRHHHRFSDQAEDIHSPIQRGFWWSHMNWILCDKYGETRMEAIKDFARYPELVWLNRFHLVPPVALAVALYFIGGFSMLVWGFFVSTTVLWHGTFTINSLSHIFGKRRYKTTDTSRNNWLLALITLGEGWHNNHHYHQNTANQGWFWWEVDLSYYSLKVLSWMGVVEGLRTPSEATKYAFRKYTPEERAELAAPTRFWGADGARAQLVAAKTAAKTAAGDAARAAGDAAKVAGDKVREALAAATEPLPTSSPAP</sequence>
<reference evidence="14 15" key="1">
    <citation type="submission" date="2021-02" db="EMBL/GenBank/DDBJ databases">
        <title>De Novo genome assembly of isolated myxobacteria.</title>
        <authorList>
            <person name="Stevens D.C."/>
        </authorList>
    </citation>
    <scope>NUCLEOTIDE SEQUENCE [LARGE SCALE GENOMIC DNA]</scope>
    <source>
        <strain evidence="15">SCPEA02</strain>
    </source>
</reference>
<gene>
    <name evidence="14" type="ORF">JY651_50055</name>
</gene>
<evidence type="ECO:0000259" key="13">
    <source>
        <dbReference type="Pfam" id="PF00487"/>
    </source>
</evidence>
<keyword evidence="9" id="KW-0443">Lipid metabolism</keyword>
<keyword evidence="8" id="KW-0408">Iron</keyword>
<dbReference type="RefSeq" id="WP_206724718.1">
    <property type="nucleotide sequence ID" value="NZ_CP071090.1"/>
</dbReference>
<evidence type="ECO:0000256" key="4">
    <source>
        <dbReference type="ARBA" id="ARBA00022692"/>
    </source>
</evidence>
<evidence type="ECO:0000256" key="2">
    <source>
        <dbReference type="ARBA" id="ARBA00008749"/>
    </source>
</evidence>
<dbReference type="CDD" id="cd03505">
    <property type="entry name" value="Delta9-FADS-like"/>
    <property type="match status" value="1"/>
</dbReference>
<name>A0ABX7NXG2_9BACT</name>
<feature type="transmembrane region" description="Helical" evidence="12">
    <location>
        <begin position="15"/>
        <end position="36"/>
    </location>
</feature>
<evidence type="ECO:0000256" key="8">
    <source>
        <dbReference type="ARBA" id="ARBA00023004"/>
    </source>
</evidence>
<evidence type="ECO:0000256" key="6">
    <source>
        <dbReference type="ARBA" id="ARBA00022989"/>
    </source>
</evidence>
<dbReference type="PANTHER" id="PTHR11351">
    <property type="entry name" value="ACYL-COA DESATURASE"/>
    <property type="match status" value="1"/>
</dbReference>
<accession>A0ABX7NXG2</accession>
<keyword evidence="6 12" id="KW-1133">Transmembrane helix</keyword>
<evidence type="ECO:0000256" key="10">
    <source>
        <dbReference type="ARBA" id="ARBA00023136"/>
    </source>
</evidence>
<evidence type="ECO:0000256" key="11">
    <source>
        <dbReference type="ARBA" id="ARBA00023160"/>
    </source>
</evidence>
<dbReference type="PRINTS" id="PR00075">
    <property type="entry name" value="FACDDSATRASE"/>
</dbReference>
<keyword evidence="15" id="KW-1185">Reference proteome</keyword>
<evidence type="ECO:0000313" key="14">
    <source>
        <dbReference type="EMBL" id="QSQ23143.1"/>
    </source>
</evidence>
<keyword evidence="7" id="KW-0560">Oxidoreductase</keyword>